<protein>
    <recommendedName>
        <fullName evidence="4">Nicotinamide-nucleotide adenylyltransferase</fullName>
    </recommendedName>
</protein>
<proteinExistence type="predicted"/>
<evidence type="ECO:0000313" key="3">
    <source>
        <dbReference type="Proteomes" id="UP001172101"/>
    </source>
</evidence>
<comment type="caution">
    <text evidence="2">The sequence shown here is derived from an EMBL/GenBank/DDBJ whole genome shotgun (WGS) entry which is preliminary data.</text>
</comment>
<gene>
    <name evidence="2" type="ORF">B0T26DRAFT_257532</name>
</gene>
<dbReference type="GeneID" id="85317291"/>
<dbReference type="EMBL" id="JAUIRO010000003">
    <property type="protein sequence ID" value="KAK0723289.1"/>
    <property type="molecule type" value="Genomic_DNA"/>
</dbReference>
<evidence type="ECO:0000256" key="1">
    <source>
        <dbReference type="SAM" id="MobiDB-lite"/>
    </source>
</evidence>
<dbReference type="AlphaFoldDB" id="A0AA40E0D6"/>
<dbReference type="GO" id="GO:0000309">
    <property type="term" value="F:nicotinamide-nucleotide adenylyltransferase activity"/>
    <property type="evidence" value="ECO:0007669"/>
    <property type="project" value="TreeGrafter"/>
</dbReference>
<evidence type="ECO:0000313" key="2">
    <source>
        <dbReference type="EMBL" id="KAK0723289.1"/>
    </source>
</evidence>
<dbReference type="InterPro" id="IPR014729">
    <property type="entry name" value="Rossmann-like_a/b/a_fold"/>
</dbReference>
<dbReference type="Gene3D" id="3.40.50.620">
    <property type="entry name" value="HUPs"/>
    <property type="match status" value="1"/>
</dbReference>
<organism evidence="2 3">
    <name type="scientific">Lasiosphaeria miniovina</name>
    <dbReference type="NCBI Taxonomy" id="1954250"/>
    <lineage>
        <taxon>Eukaryota</taxon>
        <taxon>Fungi</taxon>
        <taxon>Dikarya</taxon>
        <taxon>Ascomycota</taxon>
        <taxon>Pezizomycotina</taxon>
        <taxon>Sordariomycetes</taxon>
        <taxon>Sordariomycetidae</taxon>
        <taxon>Sordariales</taxon>
        <taxon>Lasiosphaeriaceae</taxon>
        <taxon>Lasiosphaeria</taxon>
    </lineage>
</organism>
<accession>A0AA40E0D6</accession>
<dbReference type="PANTHER" id="PTHR31285:SF0">
    <property type="entry name" value="NICOTINAMIDE MONONUCLEOTIDE ADENYLYLTRANSFERASE"/>
    <property type="match status" value="1"/>
</dbReference>
<dbReference type="Proteomes" id="UP001172101">
    <property type="component" value="Unassembled WGS sequence"/>
</dbReference>
<dbReference type="RefSeq" id="XP_060299213.1">
    <property type="nucleotide sequence ID" value="XM_060434021.1"/>
</dbReference>
<dbReference type="SUPFAM" id="SSF52374">
    <property type="entry name" value="Nucleotidylyl transferase"/>
    <property type="match status" value="1"/>
</dbReference>
<dbReference type="GO" id="GO:0005737">
    <property type="term" value="C:cytoplasm"/>
    <property type="evidence" value="ECO:0007669"/>
    <property type="project" value="TreeGrafter"/>
</dbReference>
<keyword evidence="3" id="KW-1185">Reference proteome</keyword>
<dbReference type="GO" id="GO:0016887">
    <property type="term" value="F:ATP hydrolysis activity"/>
    <property type="evidence" value="ECO:0007669"/>
    <property type="project" value="TreeGrafter"/>
</dbReference>
<reference evidence="2" key="1">
    <citation type="submission" date="2023-06" db="EMBL/GenBank/DDBJ databases">
        <title>Genome-scale phylogeny and comparative genomics of the fungal order Sordariales.</title>
        <authorList>
            <consortium name="Lawrence Berkeley National Laboratory"/>
            <person name="Hensen N."/>
            <person name="Bonometti L."/>
            <person name="Westerberg I."/>
            <person name="Brannstrom I.O."/>
            <person name="Guillou S."/>
            <person name="Cros-Aarteil S."/>
            <person name="Calhoun S."/>
            <person name="Haridas S."/>
            <person name="Kuo A."/>
            <person name="Mondo S."/>
            <person name="Pangilinan J."/>
            <person name="Riley R."/>
            <person name="LaButti K."/>
            <person name="Andreopoulos B."/>
            <person name="Lipzen A."/>
            <person name="Chen C."/>
            <person name="Yanf M."/>
            <person name="Daum C."/>
            <person name="Ng V."/>
            <person name="Clum A."/>
            <person name="Steindorff A."/>
            <person name="Ohm R."/>
            <person name="Martin F."/>
            <person name="Silar P."/>
            <person name="Natvig D."/>
            <person name="Lalanne C."/>
            <person name="Gautier V."/>
            <person name="Ament-velasquez S.L."/>
            <person name="Kruys A."/>
            <person name="Hutchinson M.I."/>
            <person name="Powell A.J."/>
            <person name="Barry K."/>
            <person name="Miller A.N."/>
            <person name="Grigoriev I.V."/>
            <person name="Debuchy R."/>
            <person name="Gladieux P."/>
            <person name="Thoren M.H."/>
            <person name="Johannesson H."/>
        </authorList>
    </citation>
    <scope>NUCLEOTIDE SEQUENCE</scope>
    <source>
        <strain evidence="2">SMH2392-1A</strain>
    </source>
</reference>
<dbReference type="GO" id="GO:0005634">
    <property type="term" value="C:nucleus"/>
    <property type="evidence" value="ECO:0007669"/>
    <property type="project" value="TreeGrafter"/>
</dbReference>
<name>A0AA40E0D6_9PEZI</name>
<evidence type="ECO:0008006" key="4">
    <source>
        <dbReference type="Google" id="ProtNLM"/>
    </source>
</evidence>
<feature type="region of interest" description="Disordered" evidence="1">
    <location>
        <begin position="1"/>
        <end position="22"/>
    </location>
</feature>
<dbReference type="PANTHER" id="PTHR31285">
    <property type="entry name" value="NICOTINAMIDE MONONUCLEOTIDE ADENYLYLTRANSFERASE"/>
    <property type="match status" value="1"/>
</dbReference>
<sequence length="352" mass="38508">MPLSGFPQPPRPAGSSMHIRSPLPAGASSRSLLEFFSRALASFKSSGSKFQVICTVAPPTSHGPLPKPIPPRTKPPALIVLDSSFNPPSRAHLRMATSAIYDRVNLKGSGQATRASRLLLLLAINNADKAPKPAAFEQRLAMMWAFAGDIHNALLSEQQGAEASDGLAEVEEQERLSIDIALSTQPFFHEKCAAIAESAFYETNGAREMEQTVLAGYDTLIRILNPKYYGPPAEAGQVSSGAVKTPMQKMLDPFFARAKLRVTMRIDDEWGSKDVQLSYLEDLLNADGLSRIGGSAGWGSRIQLVEGRKDGEDIVSSTYARVAAKERDWSMLDKMATQGVRWWIEEEKLYTE</sequence>